<feature type="binding site" evidence="9">
    <location>
        <begin position="123"/>
        <end position="129"/>
    </location>
    <ligand>
        <name>ATP</name>
        <dbReference type="ChEBI" id="CHEBI:30616"/>
    </ligand>
</feature>
<dbReference type="Gene3D" id="3.40.50.620">
    <property type="entry name" value="HUPs"/>
    <property type="match status" value="1"/>
</dbReference>
<feature type="domain" description="Cytidyltransferase-like" evidence="10">
    <location>
        <begin position="4"/>
        <end position="133"/>
    </location>
</feature>
<evidence type="ECO:0000256" key="1">
    <source>
        <dbReference type="ARBA" id="ARBA00022490"/>
    </source>
</evidence>
<dbReference type="AlphaFoldDB" id="V5RJS7"/>
<accession>V5RJS7</accession>
<feature type="site" description="Transition state stabilizer" evidence="9">
    <location>
        <position position="16"/>
    </location>
</feature>
<feature type="binding site" evidence="9">
    <location>
        <position position="16"/>
    </location>
    <ligand>
        <name>ATP</name>
        <dbReference type="ChEBI" id="CHEBI:30616"/>
    </ligand>
</feature>
<dbReference type="GO" id="GO:0004595">
    <property type="term" value="F:pantetheine-phosphate adenylyltransferase activity"/>
    <property type="evidence" value="ECO:0007669"/>
    <property type="project" value="UniProtKB-UniRule"/>
</dbReference>
<dbReference type="Pfam" id="PF01467">
    <property type="entry name" value="CTP_transf_like"/>
    <property type="match status" value="1"/>
</dbReference>
<evidence type="ECO:0000256" key="5">
    <source>
        <dbReference type="ARBA" id="ARBA00022840"/>
    </source>
</evidence>
<comment type="subunit">
    <text evidence="9">Homohexamer.</text>
</comment>
<proteinExistence type="inferred from homology"/>
<dbReference type="UniPathway" id="UPA00241">
    <property type="reaction ID" value="UER00355"/>
</dbReference>
<keyword evidence="3 9" id="KW-0548">Nucleotidyltransferase</keyword>
<feature type="binding site" evidence="9">
    <location>
        <position position="73"/>
    </location>
    <ligand>
        <name>substrate</name>
    </ligand>
</feature>
<comment type="function">
    <text evidence="9">Reversibly transfers an adenylyl group from ATP to 4'-phosphopantetheine, yielding dephospho-CoA (dPCoA) and pyrophosphate.</text>
</comment>
<dbReference type="PATRIC" id="fig|1276258.3.peg.910"/>
<dbReference type="KEGG" id="sapi:SAPIS_v1c08880"/>
<evidence type="ECO:0000256" key="2">
    <source>
        <dbReference type="ARBA" id="ARBA00022679"/>
    </source>
</evidence>
<dbReference type="OrthoDB" id="9806661at2"/>
<feature type="binding site" evidence="9">
    <location>
        <position position="98"/>
    </location>
    <ligand>
        <name>ATP</name>
        <dbReference type="ChEBI" id="CHEBI:30616"/>
    </ligand>
</feature>
<dbReference type="EC" id="2.7.7.3" evidence="9"/>
<dbReference type="PRINTS" id="PR01020">
    <property type="entry name" value="LPSBIOSNTHSS"/>
</dbReference>
<keyword evidence="1 9" id="KW-0963">Cytoplasm</keyword>
<evidence type="ECO:0000256" key="3">
    <source>
        <dbReference type="ARBA" id="ARBA00022695"/>
    </source>
</evidence>
<feature type="binding site" evidence="9">
    <location>
        <begin position="8"/>
        <end position="9"/>
    </location>
    <ligand>
        <name>ATP</name>
        <dbReference type="ChEBI" id="CHEBI:30616"/>
    </ligand>
</feature>
<feature type="binding site" evidence="9">
    <location>
        <position position="8"/>
    </location>
    <ligand>
        <name>substrate</name>
    </ligand>
</feature>
<dbReference type="Proteomes" id="UP000018550">
    <property type="component" value="Chromosome"/>
</dbReference>
<dbReference type="PANTHER" id="PTHR21342:SF1">
    <property type="entry name" value="PHOSPHOPANTETHEINE ADENYLYLTRANSFERASE"/>
    <property type="match status" value="1"/>
</dbReference>
<keyword evidence="12" id="KW-1185">Reference proteome</keyword>
<dbReference type="InterPro" id="IPR004821">
    <property type="entry name" value="Cyt_trans-like"/>
</dbReference>
<organism evidence="11 12">
    <name type="scientific">Spiroplasma apis B31</name>
    <dbReference type="NCBI Taxonomy" id="1276258"/>
    <lineage>
        <taxon>Bacteria</taxon>
        <taxon>Bacillati</taxon>
        <taxon>Mycoplasmatota</taxon>
        <taxon>Mollicutes</taxon>
        <taxon>Entomoplasmatales</taxon>
        <taxon>Spiroplasmataceae</taxon>
        <taxon>Spiroplasma</taxon>
    </lineage>
</organism>
<dbReference type="InterPro" id="IPR001980">
    <property type="entry name" value="PPAT"/>
</dbReference>
<comment type="catalytic activity">
    <reaction evidence="8 9">
        <text>(R)-4'-phosphopantetheine + ATP + H(+) = 3'-dephospho-CoA + diphosphate</text>
        <dbReference type="Rhea" id="RHEA:19801"/>
        <dbReference type="ChEBI" id="CHEBI:15378"/>
        <dbReference type="ChEBI" id="CHEBI:30616"/>
        <dbReference type="ChEBI" id="CHEBI:33019"/>
        <dbReference type="ChEBI" id="CHEBI:57328"/>
        <dbReference type="ChEBI" id="CHEBI:61723"/>
        <dbReference type="EC" id="2.7.7.3"/>
    </reaction>
</comment>
<dbReference type="SUPFAM" id="SSF52374">
    <property type="entry name" value="Nucleotidylyl transferase"/>
    <property type="match status" value="1"/>
</dbReference>
<dbReference type="STRING" id="1276258.SAPIS_v1c08880"/>
<keyword evidence="6 9" id="KW-0460">Magnesium</keyword>
<evidence type="ECO:0000313" key="11">
    <source>
        <dbReference type="EMBL" id="AHB36733.1"/>
    </source>
</evidence>
<sequence length="140" mass="16143">MKAIYPGSFDPFHEGHLEVLKKACKLFEVVYIVITKNIFKNTNPNLSSRRSQIEESVKGLGNCIVLENKDVLTGEFARNLGVNYLIRGIRDKSDLDYEIELADANKKIFHDLETILFIADTNKREISSTRLKEINDYKYK</sequence>
<dbReference type="GO" id="GO:0015937">
    <property type="term" value="P:coenzyme A biosynthetic process"/>
    <property type="evidence" value="ECO:0007669"/>
    <property type="project" value="UniProtKB-UniRule"/>
</dbReference>
<comment type="pathway">
    <text evidence="9">Cofactor biosynthesis; coenzyme A biosynthesis; CoA from (R)-pantothenate: step 4/5.</text>
</comment>
<protein>
    <recommendedName>
        <fullName evidence="9">Phosphopantetheine adenylyltransferase</fullName>
        <ecNumber evidence="9">2.7.7.3</ecNumber>
    </recommendedName>
    <alternativeName>
        <fullName evidence="9">Dephospho-CoA pyrophosphorylase</fullName>
    </alternativeName>
    <alternativeName>
        <fullName evidence="9">Pantetheine-phosphate adenylyltransferase</fullName>
        <shortName evidence="9">PPAT</shortName>
    </alternativeName>
</protein>
<dbReference type="eggNOG" id="COG0669">
    <property type="taxonomic scope" value="Bacteria"/>
</dbReference>
<dbReference type="EMBL" id="CP006682">
    <property type="protein sequence ID" value="AHB36733.1"/>
    <property type="molecule type" value="Genomic_DNA"/>
</dbReference>
<dbReference type="HAMAP" id="MF_00151">
    <property type="entry name" value="PPAT_bact"/>
    <property type="match status" value="1"/>
</dbReference>
<evidence type="ECO:0000256" key="9">
    <source>
        <dbReference type="HAMAP-Rule" id="MF_00151"/>
    </source>
</evidence>
<comment type="cofactor">
    <cofactor evidence="9">
        <name>Mg(2+)</name>
        <dbReference type="ChEBI" id="CHEBI:18420"/>
    </cofactor>
</comment>
<dbReference type="NCBIfam" id="TIGR00125">
    <property type="entry name" value="cyt_tran_rel"/>
    <property type="match status" value="1"/>
</dbReference>
<feature type="binding site" evidence="9">
    <location>
        <begin position="88"/>
        <end position="90"/>
    </location>
    <ligand>
        <name>ATP</name>
        <dbReference type="ChEBI" id="CHEBI:30616"/>
    </ligand>
</feature>
<dbReference type="InterPro" id="IPR014729">
    <property type="entry name" value="Rossmann-like_a/b/a_fold"/>
</dbReference>
<evidence type="ECO:0000313" key="12">
    <source>
        <dbReference type="Proteomes" id="UP000018550"/>
    </source>
</evidence>
<reference evidence="11 12" key="1">
    <citation type="journal article" date="2014" name="Genome Announc.">
        <title>Complete Genome Sequence of Spiroplasma apis B31T (ATCC 33834), a Bacterium Associated with May Disease of Honeybees (Apis mellifera).</title>
        <authorList>
            <person name="Ku C."/>
            <person name="Lo W.S."/>
            <person name="Chen L.L."/>
            <person name="Kuo C.H."/>
        </authorList>
    </citation>
    <scope>NUCLEOTIDE SEQUENCE [LARGE SCALE GENOMIC DNA]</scope>
    <source>
        <strain evidence="11">B31</strain>
    </source>
</reference>
<dbReference type="PANTHER" id="PTHR21342">
    <property type="entry name" value="PHOSPHOPANTETHEINE ADENYLYLTRANSFERASE"/>
    <property type="match status" value="1"/>
</dbReference>
<feature type="binding site" evidence="9">
    <location>
        <position position="40"/>
    </location>
    <ligand>
        <name>substrate</name>
    </ligand>
</feature>
<dbReference type="HOGENOM" id="CLU_100149_2_0_14"/>
<evidence type="ECO:0000256" key="7">
    <source>
        <dbReference type="ARBA" id="ARBA00022993"/>
    </source>
</evidence>
<keyword evidence="7 9" id="KW-0173">Coenzyme A biosynthesis</keyword>
<keyword evidence="5 9" id="KW-0067">ATP-binding</keyword>
<dbReference type="NCBIfam" id="TIGR01510">
    <property type="entry name" value="coaD_prev_kdtB"/>
    <property type="match status" value="1"/>
</dbReference>
<evidence type="ECO:0000256" key="8">
    <source>
        <dbReference type="ARBA" id="ARBA00029346"/>
    </source>
</evidence>
<comment type="similarity">
    <text evidence="9">Belongs to the bacterial CoaD family.</text>
</comment>
<comment type="subcellular location">
    <subcellularLocation>
        <location evidence="9">Cytoplasm</location>
    </subcellularLocation>
</comment>
<evidence type="ECO:0000259" key="10">
    <source>
        <dbReference type="Pfam" id="PF01467"/>
    </source>
</evidence>
<dbReference type="GO" id="GO:0005524">
    <property type="term" value="F:ATP binding"/>
    <property type="evidence" value="ECO:0007669"/>
    <property type="project" value="UniProtKB-KW"/>
</dbReference>
<feature type="binding site" evidence="9">
    <location>
        <position position="87"/>
    </location>
    <ligand>
        <name>substrate</name>
    </ligand>
</feature>
<dbReference type="RefSeq" id="WP_023790110.1">
    <property type="nucleotide sequence ID" value="NC_022998.1"/>
</dbReference>
<keyword evidence="2 9" id="KW-0808">Transferase</keyword>
<dbReference type="GO" id="GO:0005737">
    <property type="term" value="C:cytoplasm"/>
    <property type="evidence" value="ECO:0007669"/>
    <property type="project" value="UniProtKB-SubCell"/>
</dbReference>
<evidence type="ECO:0000256" key="6">
    <source>
        <dbReference type="ARBA" id="ARBA00022842"/>
    </source>
</evidence>
<gene>
    <name evidence="9 11" type="primary">coaD</name>
    <name evidence="11" type="ORF">SAPIS_v1c08880</name>
</gene>
<keyword evidence="4 9" id="KW-0547">Nucleotide-binding</keyword>
<name>V5RJS7_SPIAP</name>
<evidence type="ECO:0000256" key="4">
    <source>
        <dbReference type="ARBA" id="ARBA00022741"/>
    </source>
</evidence>